<evidence type="ECO:0000313" key="1">
    <source>
        <dbReference type="EMBL" id="NYG05756.1"/>
    </source>
</evidence>
<keyword evidence="2" id="KW-1185">Reference proteome</keyword>
<name>A0A852WJQ4_9MICO</name>
<evidence type="ECO:0000313" key="2">
    <source>
        <dbReference type="Proteomes" id="UP000573599"/>
    </source>
</evidence>
<comment type="caution">
    <text evidence="1">The sequence shown here is derived from an EMBL/GenBank/DDBJ whole genome shotgun (WGS) entry which is preliminary data.</text>
</comment>
<protein>
    <submittedName>
        <fullName evidence="1">Uncharacterized protein</fullName>
    </submittedName>
</protein>
<dbReference type="Proteomes" id="UP000573599">
    <property type="component" value="Unassembled WGS sequence"/>
</dbReference>
<accession>A0A852WJQ4</accession>
<reference evidence="1 2" key="1">
    <citation type="submission" date="2020-07" db="EMBL/GenBank/DDBJ databases">
        <title>Sequencing the genomes of 1000 actinobacteria strains.</title>
        <authorList>
            <person name="Klenk H.-P."/>
        </authorList>
    </citation>
    <scope>NUCLEOTIDE SEQUENCE [LARGE SCALE GENOMIC DNA]</scope>
    <source>
        <strain evidence="1 2">DSM 23987</strain>
    </source>
</reference>
<sequence>MSTYDRAELHAIKAQAATATANGPRYEYASVANCGANTPASPNPDDLCTDAARYCADNTAQQGLGPSVRLFRRAVNDSGQPTGPWEQYGITCFPEDAPGARPGVTMAMVLAAFHDTDFAVASLHIQPEGNVTLVTLPTYFELKWPTKGFQPDEVDAVDPTRMAGFRVDIRPRLKSVVYVYGDGTRERTVSLGGPYPGGDVRHTYAEGGSFEVRADVTFAGQYRVNGGEWIDIPGDVTIRGTPETLQVKTAKARLYTR</sequence>
<proteinExistence type="predicted"/>
<dbReference type="AlphaFoldDB" id="A0A852WJQ4"/>
<dbReference type="EMBL" id="JACCAB010000001">
    <property type="protein sequence ID" value="NYG05756.1"/>
    <property type="molecule type" value="Genomic_DNA"/>
</dbReference>
<gene>
    <name evidence="1" type="ORF">BJ986_000243</name>
</gene>
<organism evidence="1 2">
    <name type="scientific">Pedococcus badiiscoriae</name>
    <dbReference type="NCBI Taxonomy" id="642776"/>
    <lineage>
        <taxon>Bacteria</taxon>
        <taxon>Bacillati</taxon>
        <taxon>Actinomycetota</taxon>
        <taxon>Actinomycetes</taxon>
        <taxon>Micrococcales</taxon>
        <taxon>Intrasporangiaceae</taxon>
        <taxon>Pedococcus</taxon>
    </lineage>
</organism>
<dbReference type="RefSeq" id="WP_179420335.1">
    <property type="nucleotide sequence ID" value="NZ_JACCAB010000001.1"/>
</dbReference>